<dbReference type="PANTHER" id="PTHR31927:SF16">
    <property type="entry name" value="LP07342P"/>
    <property type="match status" value="1"/>
</dbReference>
<feature type="compositionally biased region" description="Low complexity" evidence="1">
    <location>
        <begin position="217"/>
        <end position="243"/>
    </location>
</feature>
<gene>
    <name evidence="5" type="primary">LOC112688628</name>
</gene>
<feature type="chain" id="PRO_5034266702" description="DUF243 domain-containing protein" evidence="2">
    <location>
        <begin position="27"/>
        <end position="560"/>
    </location>
</feature>
<name>A0A8B8G434_9HEMI</name>
<feature type="region of interest" description="Disordered" evidence="1">
    <location>
        <begin position="98"/>
        <end position="302"/>
    </location>
</feature>
<dbReference type="Pfam" id="PF03103">
    <property type="entry name" value="DUF243"/>
    <property type="match status" value="1"/>
</dbReference>
<dbReference type="RefSeq" id="XP_025417702.1">
    <property type="nucleotide sequence ID" value="XM_025561917.1"/>
</dbReference>
<dbReference type="GO" id="GO:0040003">
    <property type="term" value="P:chitin-based cuticle development"/>
    <property type="evidence" value="ECO:0007669"/>
    <property type="project" value="TreeGrafter"/>
</dbReference>
<dbReference type="PROSITE" id="PS51257">
    <property type="entry name" value="PROKAR_LIPOPROTEIN"/>
    <property type="match status" value="1"/>
</dbReference>
<accession>A0A8B8G434</accession>
<feature type="region of interest" description="Disordered" evidence="1">
    <location>
        <begin position="535"/>
        <end position="560"/>
    </location>
</feature>
<dbReference type="InterPro" id="IPR004145">
    <property type="entry name" value="DUF243"/>
</dbReference>
<keyword evidence="2" id="KW-0732">Signal</keyword>
<dbReference type="PANTHER" id="PTHR31927">
    <property type="entry name" value="FI07246P-RELATED-RELATED"/>
    <property type="match status" value="1"/>
</dbReference>
<sequence length="560" mass="59873">MGIKYYYSLFTVCFAVLFISCGASSAEEETLDASYEETRLRSLFDDESTLEATHVDHGIGESGTFKSSRPLKRFIVPISTTDLGLDIPIGRPYFMQPQLQKQSQPQNQHQYQPQHQQQNQQHHQQQQQQQQQQQYHHQQQSQGPAAEHFGFGPTSPGGSVNGGGGGGGGYVEQSESFYQTGGGGVGGVSGGSGSGGENVNFDKNEFTDFVPSTGFRSPVSPSVPSSSAPFSSSPQHHPPSFSALPQQLHSSPSPLFDEGSSGQMSFDPTGFDHDSPSAGLGYPSINGGGYDFHHQQQQQQQQQQAPVIHKSIYVHVAPPDDEPPRKQRVIMPNVPPKKNYQIVFIKAPTPPSPIAPIIPPPPQHSDKTLIYVLHPKPEEMPPIHVPAPPVTQPLKPEVYFIKYKNREESHSAGAGDYGSGQSGVLPSPGEEFGGGGSSSVDSSGGYLHRRYGRENQSPSALSVTTKSSPSSSSQPSPTSSAEEVVDDGGGDDVTTSAGQREATSEAAAAVDYSTSGETEVGELLRGGYSTEYNDASVDSTNLSETHVVPFTDAPKGKNGH</sequence>
<feature type="compositionally biased region" description="Polar residues" evidence="1">
    <location>
        <begin position="535"/>
        <end position="544"/>
    </location>
</feature>
<keyword evidence="4" id="KW-1185">Reference proteome</keyword>
<evidence type="ECO:0000256" key="2">
    <source>
        <dbReference type="SAM" id="SignalP"/>
    </source>
</evidence>
<protein>
    <recommendedName>
        <fullName evidence="3">DUF243 domain-containing protein</fullName>
    </recommendedName>
</protein>
<organism evidence="4 5">
    <name type="scientific">Sipha flava</name>
    <name type="common">yellow sugarcane aphid</name>
    <dbReference type="NCBI Taxonomy" id="143950"/>
    <lineage>
        <taxon>Eukaryota</taxon>
        <taxon>Metazoa</taxon>
        <taxon>Ecdysozoa</taxon>
        <taxon>Arthropoda</taxon>
        <taxon>Hexapoda</taxon>
        <taxon>Insecta</taxon>
        <taxon>Pterygota</taxon>
        <taxon>Neoptera</taxon>
        <taxon>Paraneoptera</taxon>
        <taxon>Hemiptera</taxon>
        <taxon>Sternorrhyncha</taxon>
        <taxon>Aphidomorpha</taxon>
        <taxon>Aphidoidea</taxon>
        <taxon>Aphididae</taxon>
        <taxon>Sipha</taxon>
    </lineage>
</organism>
<evidence type="ECO:0000256" key="1">
    <source>
        <dbReference type="SAM" id="MobiDB-lite"/>
    </source>
</evidence>
<dbReference type="GO" id="GO:0008010">
    <property type="term" value="F:structural constituent of chitin-based larval cuticle"/>
    <property type="evidence" value="ECO:0007669"/>
    <property type="project" value="TreeGrafter"/>
</dbReference>
<feature type="region of interest" description="Disordered" evidence="1">
    <location>
        <begin position="410"/>
        <end position="518"/>
    </location>
</feature>
<feature type="compositionally biased region" description="Low complexity" evidence="1">
    <location>
        <begin position="98"/>
        <end position="142"/>
    </location>
</feature>
<reference evidence="5" key="1">
    <citation type="submission" date="2025-08" db="UniProtKB">
        <authorList>
            <consortium name="RefSeq"/>
        </authorList>
    </citation>
    <scope>IDENTIFICATION</scope>
    <source>
        <tissue evidence="5">Whole body</tissue>
    </source>
</reference>
<feature type="compositionally biased region" description="Gly residues" evidence="1">
    <location>
        <begin position="159"/>
        <end position="170"/>
    </location>
</feature>
<dbReference type="Proteomes" id="UP000694846">
    <property type="component" value="Unplaced"/>
</dbReference>
<dbReference type="GO" id="GO:0062129">
    <property type="term" value="C:chitin-based extracellular matrix"/>
    <property type="evidence" value="ECO:0007669"/>
    <property type="project" value="TreeGrafter"/>
</dbReference>
<feature type="compositionally biased region" description="Gly residues" evidence="1">
    <location>
        <begin position="180"/>
        <end position="196"/>
    </location>
</feature>
<dbReference type="GeneID" id="112688628"/>
<feature type="compositionally biased region" description="Low complexity" evidence="1">
    <location>
        <begin position="459"/>
        <end position="480"/>
    </location>
</feature>
<dbReference type="AlphaFoldDB" id="A0A8B8G434"/>
<feature type="domain" description="DUF243" evidence="3">
    <location>
        <begin position="306"/>
        <end position="406"/>
    </location>
</feature>
<evidence type="ECO:0000313" key="5">
    <source>
        <dbReference type="RefSeq" id="XP_025417702.1"/>
    </source>
</evidence>
<feature type="compositionally biased region" description="Polar residues" evidence="1">
    <location>
        <begin position="244"/>
        <end position="253"/>
    </location>
</feature>
<proteinExistence type="predicted"/>
<evidence type="ECO:0000259" key="3">
    <source>
        <dbReference type="SMART" id="SM00690"/>
    </source>
</evidence>
<dbReference type="OrthoDB" id="6376010at2759"/>
<dbReference type="SMART" id="SM00690">
    <property type="entry name" value="DM5"/>
    <property type="match status" value="1"/>
</dbReference>
<evidence type="ECO:0000313" key="4">
    <source>
        <dbReference type="Proteomes" id="UP000694846"/>
    </source>
</evidence>
<feature type="signal peptide" evidence="2">
    <location>
        <begin position="1"/>
        <end position="26"/>
    </location>
</feature>